<dbReference type="GO" id="GO:0006352">
    <property type="term" value="P:DNA-templated transcription initiation"/>
    <property type="evidence" value="ECO:0007669"/>
    <property type="project" value="InterPro"/>
</dbReference>
<evidence type="ECO:0000256" key="3">
    <source>
        <dbReference type="ARBA" id="ARBA00023082"/>
    </source>
</evidence>
<dbReference type="EMBL" id="BONI01000032">
    <property type="protein sequence ID" value="GIG07241.1"/>
    <property type="molecule type" value="Genomic_DNA"/>
</dbReference>
<dbReference type="Gene3D" id="1.10.1740.10">
    <property type="match status" value="1"/>
</dbReference>
<keyword evidence="9" id="KW-1185">Reference proteome</keyword>
<keyword evidence="4" id="KW-0238">DNA-binding</keyword>
<dbReference type="Proteomes" id="UP000630887">
    <property type="component" value="Unassembled WGS sequence"/>
</dbReference>
<dbReference type="InterPro" id="IPR013249">
    <property type="entry name" value="RNA_pol_sigma70_r4_t2"/>
</dbReference>
<dbReference type="GO" id="GO:0016987">
    <property type="term" value="F:sigma factor activity"/>
    <property type="evidence" value="ECO:0007669"/>
    <property type="project" value="UniProtKB-KW"/>
</dbReference>
<dbReference type="NCBIfam" id="TIGR02983">
    <property type="entry name" value="SigE-fam_strep"/>
    <property type="match status" value="1"/>
</dbReference>
<comment type="similarity">
    <text evidence="1">Belongs to the sigma-70 factor family. ECF subfamily.</text>
</comment>
<dbReference type="AlphaFoldDB" id="A0A8J3P9X3"/>
<dbReference type="InterPro" id="IPR036388">
    <property type="entry name" value="WH-like_DNA-bd_sf"/>
</dbReference>
<dbReference type="Pfam" id="PF08281">
    <property type="entry name" value="Sigma70_r4_2"/>
    <property type="match status" value="1"/>
</dbReference>
<evidence type="ECO:0008006" key="10">
    <source>
        <dbReference type="Google" id="ProtNLM"/>
    </source>
</evidence>
<name>A0A8J3P9X3_9ACTN</name>
<keyword evidence="3" id="KW-0731">Sigma factor</keyword>
<feature type="domain" description="RNA polymerase sigma factor 70 region 4 type 2" evidence="7">
    <location>
        <begin position="160"/>
        <end position="191"/>
    </location>
</feature>
<evidence type="ECO:0000256" key="2">
    <source>
        <dbReference type="ARBA" id="ARBA00023015"/>
    </source>
</evidence>
<protein>
    <recommendedName>
        <fullName evidence="10">Sigma-70 family RNA polymerase sigma factor</fullName>
    </recommendedName>
</protein>
<feature type="domain" description="RNA polymerase sigma-70 region 2" evidence="6">
    <location>
        <begin position="77"/>
        <end position="133"/>
    </location>
</feature>
<evidence type="ECO:0000259" key="7">
    <source>
        <dbReference type="Pfam" id="PF08281"/>
    </source>
</evidence>
<comment type="caution">
    <text evidence="8">The sequence shown here is derived from an EMBL/GenBank/DDBJ whole genome shotgun (WGS) entry which is preliminary data.</text>
</comment>
<dbReference type="SUPFAM" id="SSF88659">
    <property type="entry name" value="Sigma3 and sigma4 domains of RNA polymerase sigma factors"/>
    <property type="match status" value="1"/>
</dbReference>
<gene>
    <name evidence="8" type="ORF">Cco03nite_39410</name>
</gene>
<sequence>MSGCSLHPAVKANAAAAAMIPFRARREDMRSSLAPWSVLNYCLVSLNLRPHIRVGKGDGRRSRMAEEGFREFVQLRYGELLRTAFLLTGSTHAAEDLVQSALLKAYRRWETVDEPMAYLRRALVNQRTSVWRRIGSRELLTGVLPERGRADGSAAQAERDELLAALATLPVRMRAVLVLRYWEDMSEADTALVAPEAGGIWRVEVETDQGGFGFHSDADLGGADAMIALESWWLNWPSTTPGATPDTGPTSTRILVLAPRQAVAVRLLDAGDRAVATVVLVDGVGVFPYDGKAEWRLQAVDATGAVVATGKAPFRSFDSALEKESISWY</sequence>
<keyword evidence="2" id="KW-0805">Transcription regulation</keyword>
<proteinExistence type="inferred from homology"/>
<keyword evidence="5" id="KW-0804">Transcription</keyword>
<evidence type="ECO:0000256" key="5">
    <source>
        <dbReference type="ARBA" id="ARBA00023163"/>
    </source>
</evidence>
<evidence type="ECO:0000313" key="9">
    <source>
        <dbReference type="Proteomes" id="UP000630887"/>
    </source>
</evidence>
<evidence type="ECO:0000256" key="1">
    <source>
        <dbReference type="ARBA" id="ARBA00010641"/>
    </source>
</evidence>
<dbReference type="InterPro" id="IPR014325">
    <property type="entry name" value="RNA_pol_sigma-E_actinobac"/>
</dbReference>
<dbReference type="InterPro" id="IPR039425">
    <property type="entry name" value="RNA_pol_sigma-70-like"/>
</dbReference>
<dbReference type="InterPro" id="IPR013325">
    <property type="entry name" value="RNA_pol_sigma_r2"/>
</dbReference>
<dbReference type="GO" id="GO:0003677">
    <property type="term" value="F:DNA binding"/>
    <property type="evidence" value="ECO:0007669"/>
    <property type="project" value="UniProtKB-KW"/>
</dbReference>
<dbReference type="PANTHER" id="PTHR43133:SF50">
    <property type="entry name" value="ECF RNA POLYMERASE SIGMA FACTOR SIGM"/>
    <property type="match status" value="1"/>
</dbReference>
<dbReference type="SUPFAM" id="SSF88946">
    <property type="entry name" value="Sigma2 domain of RNA polymerase sigma factors"/>
    <property type="match status" value="1"/>
</dbReference>
<evidence type="ECO:0000256" key="4">
    <source>
        <dbReference type="ARBA" id="ARBA00023125"/>
    </source>
</evidence>
<evidence type="ECO:0000259" key="6">
    <source>
        <dbReference type="Pfam" id="PF04542"/>
    </source>
</evidence>
<reference evidence="8 9" key="1">
    <citation type="submission" date="2021-01" db="EMBL/GenBank/DDBJ databases">
        <title>Whole genome shotgun sequence of Catellatospora coxensis NBRC 107359.</title>
        <authorList>
            <person name="Komaki H."/>
            <person name="Tamura T."/>
        </authorList>
    </citation>
    <scope>NUCLEOTIDE SEQUENCE [LARGE SCALE GENOMIC DNA]</scope>
    <source>
        <strain evidence="8 9">NBRC 107359</strain>
    </source>
</reference>
<dbReference type="Pfam" id="PF04542">
    <property type="entry name" value="Sigma70_r2"/>
    <property type="match status" value="1"/>
</dbReference>
<organism evidence="8 9">
    <name type="scientific">Catellatospora coxensis</name>
    <dbReference type="NCBI Taxonomy" id="310354"/>
    <lineage>
        <taxon>Bacteria</taxon>
        <taxon>Bacillati</taxon>
        <taxon>Actinomycetota</taxon>
        <taxon>Actinomycetes</taxon>
        <taxon>Micromonosporales</taxon>
        <taxon>Micromonosporaceae</taxon>
        <taxon>Catellatospora</taxon>
    </lineage>
</organism>
<dbReference type="InterPro" id="IPR007627">
    <property type="entry name" value="RNA_pol_sigma70_r2"/>
</dbReference>
<dbReference type="InterPro" id="IPR013324">
    <property type="entry name" value="RNA_pol_sigma_r3/r4-like"/>
</dbReference>
<dbReference type="Gene3D" id="1.10.10.10">
    <property type="entry name" value="Winged helix-like DNA-binding domain superfamily/Winged helix DNA-binding domain"/>
    <property type="match status" value="1"/>
</dbReference>
<dbReference type="PANTHER" id="PTHR43133">
    <property type="entry name" value="RNA POLYMERASE ECF-TYPE SIGMA FACTO"/>
    <property type="match status" value="1"/>
</dbReference>
<accession>A0A8J3P9X3</accession>
<evidence type="ECO:0000313" key="8">
    <source>
        <dbReference type="EMBL" id="GIG07241.1"/>
    </source>
</evidence>